<evidence type="ECO:0000313" key="2">
    <source>
        <dbReference type="EMBL" id="CAA9396963.1"/>
    </source>
</evidence>
<proteinExistence type="predicted"/>
<keyword evidence="1" id="KW-0472">Membrane</keyword>
<evidence type="ECO:0000256" key="1">
    <source>
        <dbReference type="SAM" id="Phobius"/>
    </source>
</evidence>
<reference evidence="2" key="1">
    <citation type="submission" date="2020-02" db="EMBL/GenBank/DDBJ databases">
        <authorList>
            <person name="Meier V. D."/>
        </authorList>
    </citation>
    <scope>NUCLEOTIDE SEQUENCE</scope>
    <source>
        <strain evidence="2">AVDCRST_MAG93</strain>
    </source>
</reference>
<accession>A0A6J4NT44</accession>
<dbReference type="AlphaFoldDB" id="A0A6J4NT44"/>
<organism evidence="2">
    <name type="scientific">uncultured Chloroflexia bacterium</name>
    <dbReference type="NCBI Taxonomy" id="1672391"/>
    <lineage>
        <taxon>Bacteria</taxon>
        <taxon>Bacillati</taxon>
        <taxon>Chloroflexota</taxon>
        <taxon>Chloroflexia</taxon>
        <taxon>environmental samples</taxon>
    </lineage>
</organism>
<keyword evidence="1" id="KW-0812">Transmembrane</keyword>
<feature type="transmembrane region" description="Helical" evidence="1">
    <location>
        <begin position="12"/>
        <end position="32"/>
    </location>
</feature>
<sequence length="39" mass="4290">MVTGLSQPEHRGYSFITLFLRLATFLVIEHIGQGSCGLP</sequence>
<name>A0A6J4NT44_9CHLR</name>
<keyword evidence="1" id="KW-1133">Transmembrane helix</keyword>
<dbReference type="EMBL" id="CADCTR010003366">
    <property type="protein sequence ID" value="CAA9396963.1"/>
    <property type="molecule type" value="Genomic_DNA"/>
</dbReference>
<protein>
    <submittedName>
        <fullName evidence="2">Uncharacterized protein</fullName>
    </submittedName>
</protein>
<gene>
    <name evidence="2" type="ORF">AVDCRST_MAG93-10024</name>
</gene>